<dbReference type="Gene3D" id="1.25.10.10">
    <property type="entry name" value="Leucine-rich Repeat Variant"/>
    <property type="match status" value="1"/>
</dbReference>
<dbReference type="PROSITE" id="PS50077">
    <property type="entry name" value="HEAT_REPEAT"/>
    <property type="match status" value="1"/>
</dbReference>
<dbReference type="Proteomes" id="UP001058974">
    <property type="component" value="Chromosome 4"/>
</dbReference>
<evidence type="ECO:0000256" key="3">
    <source>
        <dbReference type="SAM" id="MobiDB-lite"/>
    </source>
</evidence>
<proteinExistence type="predicted"/>
<feature type="compositionally biased region" description="Low complexity" evidence="3">
    <location>
        <begin position="327"/>
        <end position="340"/>
    </location>
</feature>
<feature type="compositionally biased region" description="Acidic residues" evidence="3">
    <location>
        <begin position="378"/>
        <end position="387"/>
    </location>
</feature>
<evidence type="ECO:0000256" key="2">
    <source>
        <dbReference type="PROSITE-ProRule" id="PRU00103"/>
    </source>
</evidence>
<dbReference type="SMART" id="SM01349">
    <property type="entry name" value="TOG"/>
    <property type="match status" value="1"/>
</dbReference>
<feature type="domain" description="TOG" evidence="4">
    <location>
        <begin position="30"/>
        <end position="267"/>
    </location>
</feature>
<dbReference type="SUPFAM" id="SSF48371">
    <property type="entry name" value="ARM repeat"/>
    <property type="match status" value="1"/>
</dbReference>
<name>A0A9D4X9H1_PEA</name>
<dbReference type="InterPro" id="IPR033337">
    <property type="entry name" value="TORTIFOLIA1/SINE1-2"/>
</dbReference>
<feature type="region of interest" description="Disordered" evidence="3">
    <location>
        <begin position="279"/>
        <end position="388"/>
    </location>
</feature>
<evidence type="ECO:0000259" key="4">
    <source>
        <dbReference type="SMART" id="SM01349"/>
    </source>
</evidence>
<protein>
    <recommendedName>
        <fullName evidence="4">TOG domain-containing protein</fullName>
    </recommendedName>
</protein>
<keyword evidence="6" id="KW-1185">Reference proteome</keyword>
<accession>A0A9D4X9H1</accession>
<dbReference type="GO" id="GO:0008017">
    <property type="term" value="F:microtubule binding"/>
    <property type="evidence" value="ECO:0007669"/>
    <property type="project" value="InterPro"/>
</dbReference>
<feature type="compositionally biased region" description="Polar residues" evidence="3">
    <location>
        <begin position="364"/>
        <end position="377"/>
    </location>
</feature>
<reference evidence="5 6" key="1">
    <citation type="journal article" date="2022" name="Nat. Genet.">
        <title>Improved pea reference genome and pan-genome highlight genomic features and evolutionary characteristics.</title>
        <authorList>
            <person name="Yang T."/>
            <person name="Liu R."/>
            <person name="Luo Y."/>
            <person name="Hu S."/>
            <person name="Wang D."/>
            <person name="Wang C."/>
            <person name="Pandey M.K."/>
            <person name="Ge S."/>
            <person name="Xu Q."/>
            <person name="Li N."/>
            <person name="Li G."/>
            <person name="Huang Y."/>
            <person name="Saxena R.K."/>
            <person name="Ji Y."/>
            <person name="Li M."/>
            <person name="Yan X."/>
            <person name="He Y."/>
            <person name="Liu Y."/>
            <person name="Wang X."/>
            <person name="Xiang C."/>
            <person name="Varshney R.K."/>
            <person name="Ding H."/>
            <person name="Gao S."/>
            <person name="Zong X."/>
        </authorList>
    </citation>
    <scope>NUCLEOTIDE SEQUENCE [LARGE SCALE GENOMIC DNA]</scope>
    <source>
        <strain evidence="5 6">cv. Zhongwan 6</strain>
    </source>
</reference>
<dbReference type="InterPro" id="IPR057600">
    <property type="entry name" value="TORTIFOLIA1/SINE1-2_N"/>
</dbReference>
<dbReference type="InterPro" id="IPR021133">
    <property type="entry name" value="HEAT_type_2"/>
</dbReference>
<feature type="repeat" description="HEAT" evidence="2">
    <location>
        <begin position="208"/>
        <end position="237"/>
    </location>
</feature>
<evidence type="ECO:0000256" key="1">
    <source>
        <dbReference type="ARBA" id="ARBA00022737"/>
    </source>
</evidence>
<comment type="caution">
    <text evidence="5">The sequence shown here is derived from an EMBL/GenBank/DDBJ whole genome shotgun (WGS) entry which is preliminary data.</text>
</comment>
<dbReference type="FunFam" id="1.25.10.10:FF:000464">
    <property type="entry name" value="TORTIFOLIA1-like protein 3 isoform A"/>
    <property type="match status" value="1"/>
</dbReference>
<dbReference type="InterPro" id="IPR011989">
    <property type="entry name" value="ARM-like"/>
</dbReference>
<dbReference type="AlphaFoldDB" id="A0A9D4X9H1"/>
<sequence>MSSSQTIKQKVFTCLTKLSDRDTHSLAASELVTIARSLDTTTVPVFLSCLYSTDASDKSPVRKQCVYLFGILSETHGNALSPYLSKIIANIIRRLRDTDTSVRSACVNSVSALACHVTKQPFLSFLKPLSEALFTEQEQNAQIGAALCLSSAIDGAPDPDSARLAKLLPKFQKLLKREVFKAKPALLTLIGSVIEAGGASGHVSLKNLVPCLVESLSNRDWAVRKAAAETLVVLANVERDFLSEFKSDCLKDFENRRFDKVKLVREVMIQMLESWKHIPDTSDEFSPPPKSQSSSKENGSDGDYPPISQSSCNPGSVMANLRRKSAPVSRFSPPDSSSASNGKNVSALSSNKRRSSVVSRKLNHQNWDVQVSMTDQGDLQETDENETSLETNKIGKNRFLRPEMNRALLNKNSDDRIKKHGGSKAGSRVVPYHDESQSSAPVSNVAKDLFKKDKESEELSLIRNQLHQIEKQQSSLLDLLQKFMGTSQNGMQSLETRVHGLELALDDISYDLAVSNGRITNSNVPRNTCCLLSGADFFSSKFWKRTQGQYSSPLFSRRTAAPSLASKHYPAGRNAETNFTSQRFRLDGGFITNPLAAAHTNSRGFA</sequence>
<feature type="region of interest" description="Disordered" evidence="3">
    <location>
        <begin position="414"/>
        <end position="443"/>
    </location>
</feature>
<dbReference type="PANTHER" id="PTHR31355">
    <property type="entry name" value="MICROTUBULE-ASSOCIATED PROTEIN TORTIFOLIA1"/>
    <property type="match status" value="1"/>
</dbReference>
<evidence type="ECO:0000313" key="6">
    <source>
        <dbReference type="Proteomes" id="UP001058974"/>
    </source>
</evidence>
<dbReference type="InterPro" id="IPR016024">
    <property type="entry name" value="ARM-type_fold"/>
</dbReference>
<gene>
    <name evidence="5" type="ORF">KIW84_041770</name>
</gene>
<dbReference type="Gramene" id="Psat4g055280.1">
    <property type="protein sequence ID" value="Psat4g055280.1.cds"/>
    <property type="gene ID" value="Psat4g055280"/>
</dbReference>
<dbReference type="GO" id="GO:0005874">
    <property type="term" value="C:microtubule"/>
    <property type="evidence" value="ECO:0007669"/>
    <property type="project" value="InterPro"/>
</dbReference>
<organism evidence="5 6">
    <name type="scientific">Pisum sativum</name>
    <name type="common">Garden pea</name>
    <name type="synonym">Lathyrus oleraceus</name>
    <dbReference type="NCBI Taxonomy" id="3888"/>
    <lineage>
        <taxon>Eukaryota</taxon>
        <taxon>Viridiplantae</taxon>
        <taxon>Streptophyta</taxon>
        <taxon>Embryophyta</taxon>
        <taxon>Tracheophyta</taxon>
        <taxon>Spermatophyta</taxon>
        <taxon>Magnoliopsida</taxon>
        <taxon>eudicotyledons</taxon>
        <taxon>Gunneridae</taxon>
        <taxon>Pentapetalae</taxon>
        <taxon>rosids</taxon>
        <taxon>fabids</taxon>
        <taxon>Fabales</taxon>
        <taxon>Fabaceae</taxon>
        <taxon>Papilionoideae</taxon>
        <taxon>50 kb inversion clade</taxon>
        <taxon>NPAAA clade</taxon>
        <taxon>Hologalegina</taxon>
        <taxon>IRL clade</taxon>
        <taxon>Fabeae</taxon>
        <taxon>Lathyrus</taxon>
    </lineage>
</organism>
<dbReference type="PANTHER" id="PTHR31355:SF8">
    <property type="entry name" value="TORTIFOLIA1-LIKE PROTEIN 3"/>
    <property type="match status" value="1"/>
</dbReference>
<evidence type="ECO:0000313" key="5">
    <source>
        <dbReference type="EMBL" id="KAI5416891.1"/>
    </source>
</evidence>
<dbReference type="EMBL" id="JAMSHJ010000004">
    <property type="protein sequence ID" value="KAI5416891.1"/>
    <property type="molecule type" value="Genomic_DNA"/>
</dbReference>
<dbReference type="InterPro" id="IPR034085">
    <property type="entry name" value="TOG"/>
</dbReference>
<dbReference type="Gramene" id="Psat04G0177000-T1">
    <property type="protein sequence ID" value="KAI5416891.1"/>
    <property type="gene ID" value="KIW84_041770"/>
</dbReference>
<dbReference type="OrthoDB" id="1904066at2759"/>
<dbReference type="Pfam" id="PF24714">
    <property type="entry name" value="TOR1L1_N"/>
    <property type="match status" value="1"/>
</dbReference>
<keyword evidence="1" id="KW-0677">Repeat</keyword>